<accession>A0A7R9Q0Q4</accession>
<dbReference type="PANTHER" id="PTHR43429:SF2">
    <property type="entry name" value="PYRIDINE NUCLEOTIDE-DISULFIDE OXIDOREDUCTASE DOMAIN-CONTAINING PROTEIN 1"/>
    <property type="match status" value="1"/>
</dbReference>
<gene>
    <name evidence="5" type="ORF">OSB1V03_LOCUS7782</name>
</gene>
<dbReference type="Proteomes" id="UP000759131">
    <property type="component" value="Unassembled WGS sequence"/>
</dbReference>
<protein>
    <recommendedName>
        <fullName evidence="4">FAD/NAD(P)-binding domain-containing protein</fullName>
    </recommendedName>
</protein>
<keyword evidence="3" id="KW-0274">FAD</keyword>
<evidence type="ECO:0000313" key="5">
    <source>
        <dbReference type="EMBL" id="CAD7627355.1"/>
    </source>
</evidence>
<dbReference type="SUPFAM" id="SSF51905">
    <property type="entry name" value="FAD/NAD(P)-binding domain"/>
    <property type="match status" value="2"/>
</dbReference>
<dbReference type="Gene3D" id="3.50.50.60">
    <property type="entry name" value="FAD/NAD(P)-binding domain"/>
    <property type="match status" value="2"/>
</dbReference>
<sequence>MDPIVDPMDPIVDPMDPIVDPMDPIVDPMDPIVVIGGGIGGVECCQQLAQQLPQRAIVLISSSDMIKVSTVRRIGQTMDELNVSEESHHYLCHKYDNIAIICDQVMSLSASAHSLSLKSGQTVRYDKLCVCLGAKPKMIEMQDSVKDRNRLSDYILVIRDTQTVHELHNRLKSCQRVVIVGNGGIATELVHQIVNCQLIWCMKDESMGAPYFDAMAAQFLSNRLNAEPQDCTADDCPNISKRLNYRIVNIEQNVTQTDQPFGAALGPDWSQMQPMVGSIVGAKNVTIEANCEAKSIYDCFESIDISKKPFIYKSEETNDWPVFVELTNDAIYGCDLIICATGVVPNTAPILEGNHFHIGSDGGLKVRFAT</sequence>
<dbReference type="GO" id="GO:0016491">
    <property type="term" value="F:oxidoreductase activity"/>
    <property type="evidence" value="ECO:0007669"/>
    <property type="project" value="InterPro"/>
</dbReference>
<dbReference type="EMBL" id="CAJPIZ010004655">
    <property type="protein sequence ID" value="CAG2107785.1"/>
    <property type="molecule type" value="Genomic_DNA"/>
</dbReference>
<evidence type="ECO:0000313" key="6">
    <source>
        <dbReference type="Proteomes" id="UP000759131"/>
    </source>
</evidence>
<comment type="cofactor">
    <cofactor evidence="1">
        <name>FAD</name>
        <dbReference type="ChEBI" id="CHEBI:57692"/>
    </cofactor>
</comment>
<evidence type="ECO:0000256" key="3">
    <source>
        <dbReference type="ARBA" id="ARBA00022827"/>
    </source>
</evidence>
<evidence type="ECO:0000256" key="1">
    <source>
        <dbReference type="ARBA" id="ARBA00001974"/>
    </source>
</evidence>
<dbReference type="OrthoDB" id="202203at2759"/>
<name>A0A7R9Q0Q4_9ACAR</name>
<evidence type="ECO:0000259" key="4">
    <source>
        <dbReference type="Pfam" id="PF07992"/>
    </source>
</evidence>
<evidence type="ECO:0000256" key="2">
    <source>
        <dbReference type="ARBA" id="ARBA00022630"/>
    </source>
</evidence>
<dbReference type="AlphaFoldDB" id="A0A7R9Q0Q4"/>
<reference evidence="5" key="1">
    <citation type="submission" date="2020-11" db="EMBL/GenBank/DDBJ databases">
        <authorList>
            <person name="Tran Van P."/>
        </authorList>
    </citation>
    <scope>NUCLEOTIDE SEQUENCE</scope>
</reference>
<feature type="domain" description="FAD/NAD(P)-binding" evidence="4">
    <location>
        <begin position="32"/>
        <end position="225"/>
    </location>
</feature>
<dbReference type="InterPro" id="IPR036188">
    <property type="entry name" value="FAD/NAD-bd_sf"/>
</dbReference>
<dbReference type="InterPro" id="IPR023753">
    <property type="entry name" value="FAD/NAD-binding_dom"/>
</dbReference>
<dbReference type="PRINTS" id="PR00368">
    <property type="entry name" value="FADPNR"/>
</dbReference>
<dbReference type="Pfam" id="PF07992">
    <property type="entry name" value="Pyr_redox_2"/>
    <property type="match status" value="1"/>
</dbReference>
<keyword evidence="6" id="KW-1185">Reference proteome</keyword>
<keyword evidence="2" id="KW-0285">Flavoprotein</keyword>
<organism evidence="5">
    <name type="scientific">Medioppia subpectinata</name>
    <dbReference type="NCBI Taxonomy" id="1979941"/>
    <lineage>
        <taxon>Eukaryota</taxon>
        <taxon>Metazoa</taxon>
        <taxon>Ecdysozoa</taxon>
        <taxon>Arthropoda</taxon>
        <taxon>Chelicerata</taxon>
        <taxon>Arachnida</taxon>
        <taxon>Acari</taxon>
        <taxon>Acariformes</taxon>
        <taxon>Sarcoptiformes</taxon>
        <taxon>Oribatida</taxon>
        <taxon>Brachypylina</taxon>
        <taxon>Oppioidea</taxon>
        <taxon>Oppiidae</taxon>
        <taxon>Medioppia</taxon>
    </lineage>
</organism>
<dbReference type="EMBL" id="OC859230">
    <property type="protein sequence ID" value="CAD7627355.1"/>
    <property type="molecule type" value="Genomic_DNA"/>
</dbReference>
<dbReference type="InterPro" id="IPR050260">
    <property type="entry name" value="FAD-bd_OxRdtase"/>
</dbReference>
<proteinExistence type="predicted"/>
<dbReference type="PANTHER" id="PTHR43429">
    <property type="entry name" value="PYRIDINE NUCLEOTIDE-DISULFIDE OXIDOREDUCTASE DOMAIN-CONTAINING"/>
    <property type="match status" value="1"/>
</dbReference>